<evidence type="ECO:0008006" key="3">
    <source>
        <dbReference type="Google" id="ProtNLM"/>
    </source>
</evidence>
<dbReference type="Gene3D" id="6.10.280.230">
    <property type="match status" value="1"/>
</dbReference>
<name>B6Q2M4_TALMQ</name>
<keyword evidence="2" id="KW-1185">Reference proteome</keyword>
<proteinExistence type="predicted"/>
<sequence>MIYNNCDSRIQRRCQTLTLFLLQSARYLLFSASSSASSSLRPLSFSTLYSRLSGRSHATILLCDYQLLKVAIMADALCGPSNALQNFQKHTAVDRTLQQDRIVNRHPSTQNFRSQHHNAAVLDPEFEAFENNFVGNAPPQLMPGGPAFAAPVHSQPPPGFAAADGDWASDFQKLQVSGPSLNINQSHGMPNQAFRPAVMNGWQNEFMQHQQHQPQQNNQPQFRQNPMTSFRPSFMPSYQGMNSMVAAVPVDQGSMQTTSTASVPFDESAFEAAFNQAQADMHEQEIALSEQHQISEEDLQSKEVEPTLEVEPAEQIRIGSDLIGATEESNAQGQKEDPDELARTAGHLLDSLSHDTSQKFKESSFLALMRRIRDREVHIEGDEFREVSTLP</sequence>
<dbReference type="VEuPathDB" id="FungiDB:PMAA_028070"/>
<dbReference type="Proteomes" id="UP000001294">
    <property type="component" value="Unassembled WGS sequence"/>
</dbReference>
<accession>B6Q2M4</accession>
<protein>
    <recommendedName>
        <fullName evidence="3">Peroxin 20</fullName>
    </recommendedName>
</protein>
<dbReference type="STRING" id="441960.B6Q2M4"/>
<gene>
    <name evidence="1" type="ORF">PMAA_028070</name>
</gene>
<dbReference type="EMBL" id="DS995899">
    <property type="protein sequence ID" value="EEA27974.1"/>
    <property type="molecule type" value="Genomic_DNA"/>
</dbReference>
<evidence type="ECO:0000313" key="2">
    <source>
        <dbReference type="Proteomes" id="UP000001294"/>
    </source>
</evidence>
<dbReference type="HOGENOM" id="CLU_039527_0_0_1"/>
<reference evidence="1" key="1">
    <citation type="submission" date="2007-10" db="EMBL/GenBank/DDBJ databases">
        <authorList>
            <person name="Zhao H."/>
            <person name="Waite J.H."/>
        </authorList>
    </citation>
    <scope>NUCLEOTIDE SEQUENCE</scope>
    <source>
        <strain evidence="1">ATCC 18224</strain>
    </source>
</reference>
<evidence type="ECO:0000313" key="1">
    <source>
        <dbReference type="EMBL" id="EEA27973.1"/>
    </source>
</evidence>
<dbReference type="EMBL" id="DS995899">
    <property type="protein sequence ID" value="EEA27973.1"/>
    <property type="molecule type" value="Genomic_DNA"/>
</dbReference>
<dbReference type="OrthoDB" id="5407351at2759"/>
<reference evidence="2" key="2">
    <citation type="journal article" date="2015" name="Genome Announc.">
        <title>Genome sequence of the AIDS-associated pathogen Penicillium marneffei (ATCC18224) and its near taxonomic relative Talaromyces stipitatus (ATCC10500).</title>
        <authorList>
            <person name="Nierman W.C."/>
            <person name="Fedorova-Abrams N.D."/>
            <person name="Andrianopoulos A."/>
        </authorList>
    </citation>
    <scope>NUCLEOTIDE SEQUENCE [LARGE SCALE GENOMIC DNA]</scope>
    <source>
        <strain evidence="2">ATCC 18224 / CBS 334.59 / QM 7333</strain>
    </source>
</reference>
<organism evidence="1 2">
    <name type="scientific">Talaromyces marneffei (strain ATCC 18224 / CBS 334.59 / QM 7333)</name>
    <name type="common">Penicillium marneffei</name>
    <dbReference type="NCBI Taxonomy" id="441960"/>
    <lineage>
        <taxon>Eukaryota</taxon>
        <taxon>Fungi</taxon>
        <taxon>Dikarya</taxon>
        <taxon>Ascomycota</taxon>
        <taxon>Pezizomycotina</taxon>
        <taxon>Eurotiomycetes</taxon>
        <taxon>Eurotiomycetidae</taxon>
        <taxon>Eurotiales</taxon>
        <taxon>Trichocomaceae</taxon>
        <taxon>Talaromyces</taxon>
        <taxon>Talaromyces sect. Talaromyces</taxon>
    </lineage>
</organism>
<dbReference type="AlphaFoldDB" id="B6Q2M4"/>